<evidence type="ECO:0000256" key="1">
    <source>
        <dbReference type="SAM" id="MobiDB-lite"/>
    </source>
</evidence>
<proteinExistence type="predicted"/>
<dbReference type="PANTHER" id="PTHR44376:SF8">
    <property type="entry name" value="TRANSCRIPTIONAL COREPRESSOR LEUNIG-LIKE"/>
    <property type="match status" value="1"/>
</dbReference>
<dbReference type="GO" id="GO:0003714">
    <property type="term" value="F:transcription corepressor activity"/>
    <property type="evidence" value="ECO:0007669"/>
    <property type="project" value="InterPro"/>
</dbReference>
<accession>A0AAD4P6T9</accession>
<gene>
    <name evidence="2" type="ORF">C2S53_013237</name>
</gene>
<dbReference type="PROSITE" id="PS50896">
    <property type="entry name" value="LISH"/>
    <property type="match status" value="1"/>
</dbReference>
<dbReference type="AlphaFoldDB" id="A0AAD4P6T9"/>
<dbReference type="InterPro" id="IPR044716">
    <property type="entry name" value="LEUNIG-like"/>
</dbReference>
<comment type="caution">
    <text evidence="2">The sequence shown here is derived from an EMBL/GenBank/DDBJ whole genome shotgun (WGS) entry which is preliminary data.</text>
</comment>
<dbReference type="InterPro" id="IPR006594">
    <property type="entry name" value="LisH"/>
</dbReference>
<dbReference type="Pfam" id="PF08513">
    <property type="entry name" value="LisH"/>
    <property type="match status" value="1"/>
</dbReference>
<dbReference type="EMBL" id="SDAM02000113">
    <property type="protein sequence ID" value="KAH6829089.1"/>
    <property type="molecule type" value="Genomic_DNA"/>
</dbReference>
<dbReference type="Proteomes" id="UP001190926">
    <property type="component" value="Unassembled WGS sequence"/>
</dbReference>
<organism evidence="2 3">
    <name type="scientific">Perilla frutescens var. hirtella</name>
    <name type="common">Perilla citriodora</name>
    <name type="synonym">Perilla setoyensis</name>
    <dbReference type="NCBI Taxonomy" id="608512"/>
    <lineage>
        <taxon>Eukaryota</taxon>
        <taxon>Viridiplantae</taxon>
        <taxon>Streptophyta</taxon>
        <taxon>Embryophyta</taxon>
        <taxon>Tracheophyta</taxon>
        <taxon>Spermatophyta</taxon>
        <taxon>Magnoliopsida</taxon>
        <taxon>eudicotyledons</taxon>
        <taxon>Gunneridae</taxon>
        <taxon>Pentapetalae</taxon>
        <taxon>asterids</taxon>
        <taxon>lamiids</taxon>
        <taxon>Lamiales</taxon>
        <taxon>Lamiaceae</taxon>
        <taxon>Nepetoideae</taxon>
        <taxon>Elsholtzieae</taxon>
        <taxon>Perilla</taxon>
    </lineage>
</organism>
<evidence type="ECO:0000313" key="3">
    <source>
        <dbReference type="Proteomes" id="UP001190926"/>
    </source>
</evidence>
<dbReference type="PANTHER" id="PTHR44376">
    <property type="entry name" value="TRANSCRIPTIONAL REGULATOR OF FILAMENTOUS GROWTH FLO8"/>
    <property type="match status" value="1"/>
</dbReference>
<sequence>MDEWDAQKMLDLYIYDYLVRKNMHTTADILAQEADIHPKSVVINPPEGFLSEWWSLFWDVYSSRVPNNPQAGQGSSSQPPVNDGSLPQNAHPGSTMPDVSYMLQNICPTTPRTGLPNLLQTANPTAMPRPDMGSFLPNSFPMMMPNTNMRQEQMMAELLAQRAREQEHLRLPPRNLDANSNVINVDQLASMLPMAGSSSRRQKKVNNRRQHPVTNDVNYGTGMRRTIPSELTPHAPRLIQDDIGHADAGSSASSNSACPDTSS</sequence>
<name>A0AAD4P6T9_PERFH</name>
<reference evidence="2 3" key="1">
    <citation type="journal article" date="2021" name="Nat. Commun.">
        <title>Incipient diploidization of the medicinal plant Perilla within 10,000 years.</title>
        <authorList>
            <person name="Zhang Y."/>
            <person name="Shen Q."/>
            <person name="Leng L."/>
            <person name="Zhang D."/>
            <person name="Chen S."/>
            <person name="Shi Y."/>
            <person name="Ning Z."/>
            <person name="Chen S."/>
        </authorList>
    </citation>
    <scope>NUCLEOTIDE SEQUENCE [LARGE SCALE GENOMIC DNA]</scope>
    <source>
        <strain evidence="3">cv. PC099</strain>
    </source>
</reference>
<evidence type="ECO:0000313" key="2">
    <source>
        <dbReference type="EMBL" id="KAH6829089.1"/>
    </source>
</evidence>
<feature type="compositionally biased region" description="Polar residues" evidence="1">
    <location>
        <begin position="68"/>
        <end position="92"/>
    </location>
</feature>
<protein>
    <submittedName>
        <fullName evidence="2">LEUNIG-like protein</fullName>
    </submittedName>
</protein>
<dbReference type="SMART" id="SM00667">
    <property type="entry name" value="LisH"/>
    <property type="match status" value="1"/>
</dbReference>
<feature type="region of interest" description="Disordered" evidence="1">
    <location>
        <begin position="68"/>
        <end position="97"/>
    </location>
</feature>
<feature type="compositionally biased region" description="Low complexity" evidence="1">
    <location>
        <begin position="246"/>
        <end position="263"/>
    </location>
</feature>
<keyword evidence="3" id="KW-1185">Reference proteome</keyword>
<feature type="compositionally biased region" description="Basic residues" evidence="1">
    <location>
        <begin position="200"/>
        <end position="211"/>
    </location>
</feature>
<feature type="region of interest" description="Disordered" evidence="1">
    <location>
        <begin position="196"/>
        <end position="263"/>
    </location>
</feature>